<dbReference type="Pfam" id="PF11976">
    <property type="entry name" value="Rad60-SLD"/>
    <property type="match status" value="1"/>
</dbReference>
<dbReference type="AlphaFoldDB" id="A0A8S2GQB6"/>
<evidence type="ECO:0000313" key="6">
    <source>
        <dbReference type="Proteomes" id="UP000682733"/>
    </source>
</evidence>
<dbReference type="EMBL" id="CAJNOK010000618">
    <property type="protein sequence ID" value="CAF0765261.1"/>
    <property type="molecule type" value="Genomic_DNA"/>
</dbReference>
<dbReference type="SUPFAM" id="SSF54236">
    <property type="entry name" value="Ubiquitin-like"/>
    <property type="match status" value="2"/>
</dbReference>
<dbReference type="Gene3D" id="3.10.20.90">
    <property type="entry name" value="Phosphatidylinositol 3-kinase Catalytic Subunit, Chain A, domain 1"/>
    <property type="match status" value="2"/>
</dbReference>
<dbReference type="GO" id="GO:0045944">
    <property type="term" value="P:positive regulation of transcription by RNA polymerase II"/>
    <property type="evidence" value="ECO:0007669"/>
    <property type="project" value="TreeGrafter"/>
</dbReference>
<name>A0A8S2GQB6_9BILA</name>
<dbReference type="Proteomes" id="UP000682733">
    <property type="component" value="Unassembled WGS sequence"/>
</dbReference>
<evidence type="ECO:0000256" key="1">
    <source>
        <dbReference type="ARBA" id="ARBA00004123"/>
    </source>
</evidence>
<dbReference type="PANTHER" id="PTHR47187">
    <property type="entry name" value="NFATC2-INTERACTING PROTEIN"/>
    <property type="match status" value="1"/>
</dbReference>
<comment type="subcellular location">
    <subcellularLocation>
        <location evidence="1">Nucleus</location>
    </subcellularLocation>
</comment>
<dbReference type="Proteomes" id="UP000677228">
    <property type="component" value="Unassembled WGS sequence"/>
</dbReference>
<evidence type="ECO:0000313" key="5">
    <source>
        <dbReference type="EMBL" id="CAF3545289.1"/>
    </source>
</evidence>
<evidence type="ECO:0000313" key="4">
    <source>
        <dbReference type="EMBL" id="CAF0765261.1"/>
    </source>
</evidence>
<feature type="domain" description="Rad60/SUMO-like" evidence="3">
    <location>
        <begin position="362"/>
        <end position="414"/>
    </location>
</feature>
<comment type="caution">
    <text evidence="5">The sequence shown here is derived from an EMBL/GenBank/DDBJ whole genome shotgun (WGS) entry which is preliminary data.</text>
</comment>
<dbReference type="PANTHER" id="PTHR47187:SF1">
    <property type="entry name" value="NFATC2-INTERACTING PROTEIN"/>
    <property type="match status" value="1"/>
</dbReference>
<reference evidence="5" key="1">
    <citation type="submission" date="2021-02" db="EMBL/GenBank/DDBJ databases">
        <authorList>
            <person name="Nowell W R."/>
        </authorList>
    </citation>
    <scope>NUCLEOTIDE SEQUENCE</scope>
</reference>
<dbReference type="GO" id="GO:0005634">
    <property type="term" value="C:nucleus"/>
    <property type="evidence" value="ECO:0007669"/>
    <property type="project" value="UniProtKB-SubCell"/>
</dbReference>
<protein>
    <recommendedName>
        <fullName evidence="3">Rad60/SUMO-like domain-containing protein</fullName>
    </recommendedName>
</protein>
<dbReference type="CDD" id="cd01763">
    <property type="entry name" value="Ubl_SUMO_like"/>
    <property type="match status" value="1"/>
</dbReference>
<gene>
    <name evidence="4" type="ORF">OVA965_LOCUS2775</name>
    <name evidence="5" type="ORF">TMI583_LOCUS2774</name>
</gene>
<dbReference type="EMBL" id="CAJOBA010000618">
    <property type="protein sequence ID" value="CAF3545289.1"/>
    <property type="molecule type" value="Genomic_DNA"/>
</dbReference>
<dbReference type="InterPro" id="IPR022617">
    <property type="entry name" value="Rad60/SUMO-like_dom"/>
</dbReference>
<sequence length="435" mass="50005">MTISSRDITQRFMCNFLTTVPDNADCEEDDDFFNRQTDKCLDGKRNKVRTYLKNPLLTDNNNNNQGLKTVHLDSKTGSDSNEDDDCEDLMTFKKKNTKGSKYKNKHASHSVNKFLQQHSHHPSTAPSVKKIDTRADLDLLSSLVEQPLIKKEPSKRKIKLTKRTAVNEEFEDDNDHDEDYVDESINAQNLWHRQQINRMGLGGDRDEVTVTRDTAAYDRLNQALRVANLVFRNENEISITEEDDEANKSGINNEEKAVEHTDGRKLTLSVSHNELMSNIYDQIAHGFNYPLASHILLVHKNKTLKPDDTPEQLNFSSLNGETIECYPKHQGNKQLKFIIQNNSSSAGVSHRSTSKREYFLREKEPFSLLFQKYSQDLKIDRQKIRFEFDGDLLNEQATPMDYDMDGNEIIDAFISLPAIIDDKKNITATIQKQIM</sequence>
<evidence type="ECO:0000259" key="3">
    <source>
        <dbReference type="Pfam" id="PF11976"/>
    </source>
</evidence>
<organism evidence="5 6">
    <name type="scientific">Didymodactylos carnosus</name>
    <dbReference type="NCBI Taxonomy" id="1234261"/>
    <lineage>
        <taxon>Eukaryota</taxon>
        <taxon>Metazoa</taxon>
        <taxon>Spiralia</taxon>
        <taxon>Gnathifera</taxon>
        <taxon>Rotifera</taxon>
        <taxon>Eurotatoria</taxon>
        <taxon>Bdelloidea</taxon>
        <taxon>Philodinida</taxon>
        <taxon>Philodinidae</taxon>
        <taxon>Didymodactylos</taxon>
    </lineage>
</organism>
<accession>A0A8S2GQB6</accession>
<proteinExistence type="predicted"/>
<evidence type="ECO:0000256" key="2">
    <source>
        <dbReference type="ARBA" id="ARBA00023242"/>
    </source>
</evidence>
<dbReference type="InterPro" id="IPR052324">
    <property type="entry name" value="NFATC2-Int_DNA_Repair"/>
</dbReference>
<keyword evidence="2" id="KW-0539">Nucleus</keyword>
<dbReference type="InterPro" id="IPR029071">
    <property type="entry name" value="Ubiquitin-like_domsf"/>
</dbReference>